<dbReference type="Proteomes" id="UP001529510">
    <property type="component" value="Unassembled WGS sequence"/>
</dbReference>
<keyword evidence="3" id="KW-1185">Reference proteome</keyword>
<feature type="compositionally biased region" description="Basic residues" evidence="1">
    <location>
        <begin position="59"/>
        <end position="68"/>
    </location>
</feature>
<protein>
    <submittedName>
        <fullName evidence="2">Uncharacterized protein</fullName>
    </submittedName>
</protein>
<organism evidence="2 3">
    <name type="scientific">Cirrhinus mrigala</name>
    <name type="common">Mrigala</name>
    <dbReference type="NCBI Taxonomy" id="683832"/>
    <lineage>
        <taxon>Eukaryota</taxon>
        <taxon>Metazoa</taxon>
        <taxon>Chordata</taxon>
        <taxon>Craniata</taxon>
        <taxon>Vertebrata</taxon>
        <taxon>Euteleostomi</taxon>
        <taxon>Actinopterygii</taxon>
        <taxon>Neopterygii</taxon>
        <taxon>Teleostei</taxon>
        <taxon>Ostariophysi</taxon>
        <taxon>Cypriniformes</taxon>
        <taxon>Cyprinidae</taxon>
        <taxon>Labeoninae</taxon>
        <taxon>Labeonini</taxon>
        <taxon>Cirrhinus</taxon>
    </lineage>
</organism>
<evidence type="ECO:0000313" key="3">
    <source>
        <dbReference type="Proteomes" id="UP001529510"/>
    </source>
</evidence>
<proteinExistence type="predicted"/>
<name>A0ABD0QGV3_CIRMR</name>
<dbReference type="AlphaFoldDB" id="A0ABD0QGV3"/>
<gene>
    <name evidence="2" type="ORF">M9458_020839</name>
</gene>
<accession>A0ABD0QGV3</accession>
<sequence>MPPVQKGHLFSVQDVIAAVQNGESDFEMDSYDTDASEMDKENHQPIDCPANDDVDIKPQPKKHTVPHD</sequence>
<evidence type="ECO:0000256" key="1">
    <source>
        <dbReference type="SAM" id="MobiDB-lite"/>
    </source>
</evidence>
<evidence type="ECO:0000313" key="2">
    <source>
        <dbReference type="EMBL" id="KAL0185142.1"/>
    </source>
</evidence>
<feature type="non-terminal residue" evidence="2">
    <location>
        <position position="68"/>
    </location>
</feature>
<feature type="region of interest" description="Disordered" evidence="1">
    <location>
        <begin position="23"/>
        <end position="68"/>
    </location>
</feature>
<comment type="caution">
    <text evidence="2">The sequence shown here is derived from an EMBL/GenBank/DDBJ whole genome shotgun (WGS) entry which is preliminary data.</text>
</comment>
<feature type="compositionally biased region" description="Acidic residues" evidence="1">
    <location>
        <begin position="24"/>
        <end position="36"/>
    </location>
</feature>
<reference evidence="2 3" key="1">
    <citation type="submission" date="2024-05" db="EMBL/GenBank/DDBJ databases">
        <title>Genome sequencing and assembly of Indian major carp, Cirrhinus mrigala (Hamilton, 1822).</title>
        <authorList>
            <person name="Mohindra V."/>
            <person name="Chowdhury L.M."/>
            <person name="Lal K."/>
            <person name="Jena J.K."/>
        </authorList>
    </citation>
    <scope>NUCLEOTIDE SEQUENCE [LARGE SCALE GENOMIC DNA]</scope>
    <source>
        <strain evidence="2">CM1030</strain>
        <tissue evidence="2">Blood</tissue>
    </source>
</reference>
<dbReference type="EMBL" id="JAMKFB020000009">
    <property type="protein sequence ID" value="KAL0185142.1"/>
    <property type="molecule type" value="Genomic_DNA"/>
</dbReference>